<protein>
    <submittedName>
        <fullName evidence="1">Uncharacterized protein</fullName>
    </submittedName>
</protein>
<evidence type="ECO:0000313" key="2">
    <source>
        <dbReference type="Proteomes" id="UP000499080"/>
    </source>
</evidence>
<sequence>MHEKRLRREPSLLLEESLGRRVLSNVTLRGLRQHPVETIVNEIASLANIRGPEVNNSGIDQLVKKHNQELTTEELMEFHCVSQQEVMEESLSEEEEVTVKHQSSNEIREMLKEWKTFASYIEKHHLN</sequence>
<name>A0A4Y2E9Q2_ARAVE</name>
<gene>
    <name evidence="1" type="ORF">AVEN_94367_1</name>
</gene>
<keyword evidence="2" id="KW-1185">Reference proteome</keyword>
<accession>A0A4Y2E9Q2</accession>
<organism evidence="1 2">
    <name type="scientific">Araneus ventricosus</name>
    <name type="common">Orbweaver spider</name>
    <name type="synonym">Epeira ventricosa</name>
    <dbReference type="NCBI Taxonomy" id="182803"/>
    <lineage>
        <taxon>Eukaryota</taxon>
        <taxon>Metazoa</taxon>
        <taxon>Ecdysozoa</taxon>
        <taxon>Arthropoda</taxon>
        <taxon>Chelicerata</taxon>
        <taxon>Arachnida</taxon>
        <taxon>Araneae</taxon>
        <taxon>Araneomorphae</taxon>
        <taxon>Entelegynae</taxon>
        <taxon>Araneoidea</taxon>
        <taxon>Araneidae</taxon>
        <taxon>Araneus</taxon>
    </lineage>
</organism>
<dbReference type="EMBL" id="BGPR01000549">
    <property type="protein sequence ID" value="GBM25923.1"/>
    <property type="molecule type" value="Genomic_DNA"/>
</dbReference>
<proteinExistence type="predicted"/>
<evidence type="ECO:0000313" key="1">
    <source>
        <dbReference type="EMBL" id="GBM25923.1"/>
    </source>
</evidence>
<comment type="caution">
    <text evidence="1">The sequence shown here is derived from an EMBL/GenBank/DDBJ whole genome shotgun (WGS) entry which is preliminary data.</text>
</comment>
<dbReference type="AlphaFoldDB" id="A0A4Y2E9Q2"/>
<reference evidence="1 2" key="1">
    <citation type="journal article" date="2019" name="Sci. Rep.">
        <title>Orb-weaving spider Araneus ventricosus genome elucidates the spidroin gene catalogue.</title>
        <authorList>
            <person name="Kono N."/>
            <person name="Nakamura H."/>
            <person name="Ohtoshi R."/>
            <person name="Moran D.A.P."/>
            <person name="Shinohara A."/>
            <person name="Yoshida Y."/>
            <person name="Fujiwara M."/>
            <person name="Mori M."/>
            <person name="Tomita M."/>
            <person name="Arakawa K."/>
        </authorList>
    </citation>
    <scope>NUCLEOTIDE SEQUENCE [LARGE SCALE GENOMIC DNA]</scope>
</reference>
<dbReference type="Proteomes" id="UP000499080">
    <property type="component" value="Unassembled WGS sequence"/>
</dbReference>